<dbReference type="EMBL" id="AM905950">
    <property type="protein sequence ID" value="CAP20143.1"/>
    <property type="molecule type" value="Genomic_DNA"/>
</dbReference>
<keyword evidence="1" id="KW-0472">Membrane</keyword>
<keyword evidence="1" id="KW-1133">Transmembrane helix</keyword>
<geneLocation type="plasmid" evidence="2">
    <name>pYE854</name>
</geneLocation>
<feature type="transmembrane region" description="Helical" evidence="1">
    <location>
        <begin position="6"/>
        <end position="27"/>
    </location>
</feature>
<evidence type="ECO:0000256" key="1">
    <source>
        <dbReference type="SAM" id="Phobius"/>
    </source>
</evidence>
<accession>B0RKN6</accession>
<proteinExistence type="predicted"/>
<reference evidence="2" key="1">
    <citation type="journal article" date="2008" name="J. Bacteriol.">
        <title>Genetic and functional properties of the self-transmissible Yersinia enterocolitica plasmid pYE854, which mobilizes the virulence plasmid pYV.</title>
        <authorList>
            <person name="Hammerl J.A."/>
            <person name="Klein I."/>
            <person name="Lanka E."/>
            <person name="Appel B."/>
            <person name="Hertwig S."/>
        </authorList>
    </citation>
    <scope>NUCLEOTIDE SEQUENCE [LARGE SCALE GENOMIC DNA]</scope>
    <source>
        <strain evidence="2">29854</strain>
        <plasmid evidence="2">pYE854</plasmid>
    </source>
</reference>
<organism evidence="2">
    <name type="scientific">Yersinia enterocolitica</name>
    <dbReference type="NCBI Taxonomy" id="630"/>
    <lineage>
        <taxon>Bacteria</taxon>
        <taxon>Pseudomonadati</taxon>
        <taxon>Pseudomonadota</taxon>
        <taxon>Gammaproteobacteria</taxon>
        <taxon>Enterobacterales</taxon>
        <taxon>Yersiniaceae</taxon>
        <taxon>Yersinia</taxon>
    </lineage>
</organism>
<keyword evidence="2" id="KW-0614">Plasmid</keyword>
<evidence type="ECO:0000313" key="2">
    <source>
        <dbReference type="EMBL" id="CAP20143.1"/>
    </source>
</evidence>
<protein>
    <submittedName>
        <fullName evidence="2">Uncharacterized protein</fullName>
    </submittedName>
</protein>
<sequence length="64" mass="7227">MAFSNVHYISIYQTVTSLTYVFVLLAFRPLAFGFTPRLPNSDESPTPALNVCYNPFCLRGLHTN</sequence>
<keyword evidence="1" id="KW-0812">Transmembrane</keyword>
<dbReference type="AlphaFoldDB" id="B0RKN6"/>
<name>B0RKN6_YEREN</name>